<dbReference type="AlphaFoldDB" id="A0A3E0AMQ5"/>
<sequence>MFLNHRNSSRAVRLNLTQSCCGVFEYRFLVCNQPKRVGRLGEKETLSLGYGTVLRIPGGFSPGKGIGIAGEPQRQYGCDQQSEDVEARQEYGLLSLSKHNIIVRGKVERSILPGQQSAITFEILRDYNTGIL</sequence>
<organism evidence="1 2">
    <name type="scientific">Pelolinea submarina</name>
    <dbReference type="NCBI Taxonomy" id="913107"/>
    <lineage>
        <taxon>Bacteria</taxon>
        <taxon>Bacillati</taxon>
        <taxon>Chloroflexota</taxon>
        <taxon>Anaerolineae</taxon>
        <taxon>Anaerolineales</taxon>
        <taxon>Anaerolineaceae</taxon>
        <taxon>Pelolinea</taxon>
    </lineage>
</organism>
<keyword evidence="2" id="KW-1185">Reference proteome</keyword>
<protein>
    <submittedName>
        <fullName evidence="1">Uncharacterized protein</fullName>
    </submittedName>
</protein>
<dbReference type="EMBL" id="QUMS01000001">
    <property type="protein sequence ID" value="REG11190.1"/>
    <property type="molecule type" value="Genomic_DNA"/>
</dbReference>
<gene>
    <name evidence="1" type="ORF">DFR64_1067</name>
</gene>
<evidence type="ECO:0000313" key="2">
    <source>
        <dbReference type="Proteomes" id="UP000256388"/>
    </source>
</evidence>
<reference evidence="1 2" key="1">
    <citation type="submission" date="2018-08" db="EMBL/GenBank/DDBJ databases">
        <title>Genomic Encyclopedia of Type Strains, Phase IV (KMG-IV): sequencing the most valuable type-strain genomes for metagenomic binning, comparative biology and taxonomic classification.</title>
        <authorList>
            <person name="Goeker M."/>
        </authorList>
    </citation>
    <scope>NUCLEOTIDE SEQUENCE [LARGE SCALE GENOMIC DNA]</scope>
    <source>
        <strain evidence="1 2">DSM 23923</strain>
    </source>
</reference>
<comment type="caution">
    <text evidence="1">The sequence shown here is derived from an EMBL/GenBank/DDBJ whole genome shotgun (WGS) entry which is preliminary data.</text>
</comment>
<proteinExistence type="predicted"/>
<evidence type="ECO:0000313" key="1">
    <source>
        <dbReference type="EMBL" id="REG11190.1"/>
    </source>
</evidence>
<dbReference type="Proteomes" id="UP000256388">
    <property type="component" value="Unassembled WGS sequence"/>
</dbReference>
<accession>A0A3E0AMQ5</accession>
<dbReference type="RefSeq" id="WP_126440452.1">
    <property type="nucleotide sequence ID" value="NZ_AP018437.1"/>
</dbReference>
<name>A0A3E0AMQ5_9CHLR</name>